<dbReference type="AlphaFoldDB" id="C0B879"/>
<name>C0B879_9FIRM</name>
<accession>C0B879</accession>
<dbReference type="EMBL" id="ABVR01000038">
    <property type="protein sequence ID" value="EEG90616.1"/>
    <property type="molecule type" value="Genomic_DNA"/>
</dbReference>
<sequence length="89" mass="10385">MEIVVEVVFNYDLWKSRAITHEIAVTLEKCVALMFIIANIFLVLNIYRIWRNIGRKLVLDKTGIWTKICFTYEKSMSGKISKLGNCEKI</sequence>
<evidence type="ECO:0000313" key="2">
    <source>
        <dbReference type="EMBL" id="EEG90616.1"/>
    </source>
</evidence>
<organism evidence="2 3">
    <name type="scientific">Coprococcus comes ATCC 27758</name>
    <dbReference type="NCBI Taxonomy" id="470146"/>
    <lineage>
        <taxon>Bacteria</taxon>
        <taxon>Bacillati</taxon>
        <taxon>Bacillota</taxon>
        <taxon>Clostridia</taxon>
        <taxon>Lachnospirales</taxon>
        <taxon>Lachnospiraceae</taxon>
        <taxon>Coprococcus</taxon>
    </lineage>
</organism>
<keyword evidence="1" id="KW-1133">Transmembrane helix</keyword>
<dbReference type="HOGENOM" id="CLU_2449539_0_0_9"/>
<reference evidence="2 3" key="1">
    <citation type="submission" date="2009-02" db="EMBL/GenBank/DDBJ databases">
        <authorList>
            <person name="Fulton L."/>
            <person name="Clifton S."/>
            <person name="Fulton B."/>
            <person name="Xu J."/>
            <person name="Minx P."/>
            <person name="Pepin K.H."/>
            <person name="Johnson M."/>
            <person name="Bhonagiri V."/>
            <person name="Nash W.E."/>
            <person name="Mardis E.R."/>
            <person name="Wilson R.K."/>
        </authorList>
    </citation>
    <scope>NUCLEOTIDE SEQUENCE [LARGE SCALE GENOMIC DNA]</scope>
    <source>
        <strain evidence="2 3">ATCC 27758</strain>
    </source>
</reference>
<comment type="caution">
    <text evidence="2">The sequence shown here is derived from an EMBL/GenBank/DDBJ whole genome shotgun (WGS) entry which is preliminary data.</text>
</comment>
<keyword evidence="1" id="KW-0472">Membrane</keyword>
<gene>
    <name evidence="2" type="ORF">COPCOM_01353</name>
</gene>
<evidence type="ECO:0000313" key="3">
    <source>
        <dbReference type="Proteomes" id="UP000003793"/>
    </source>
</evidence>
<protein>
    <submittedName>
        <fullName evidence="2">Uncharacterized protein</fullName>
    </submittedName>
</protein>
<reference evidence="2 3" key="2">
    <citation type="submission" date="2009-03" db="EMBL/GenBank/DDBJ databases">
        <title>Draft genome sequence of Coprococcus comes (ATCC 27758).</title>
        <authorList>
            <person name="Sudarsanam P."/>
            <person name="Ley R."/>
            <person name="Guruge J."/>
            <person name="Turnbaugh P.J."/>
            <person name="Mahowald M."/>
            <person name="Liep D."/>
            <person name="Gordon J."/>
        </authorList>
    </citation>
    <scope>NUCLEOTIDE SEQUENCE [LARGE SCALE GENOMIC DNA]</scope>
    <source>
        <strain evidence="2 3">ATCC 27758</strain>
    </source>
</reference>
<feature type="transmembrane region" description="Helical" evidence="1">
    <location>
        <begin position="31"/>
        <end position="50"/>
    </location>
</feature>
<evidence type="ECO:0000256" key="1">
    <source>
        <dbReference type="SAM" id="Phobius"/>
    </source>
</evidence>
<proteinExistence type="predicted"/>
<keyword evidence="1" id="KW-0812">Transmembrane</keyword>
<dbReference type="Proteomes" id="UP000003793">
    <property type="component" value="Unassembled WGS sequence"/>
</dbReference>